<organism evidence="1 2">
    <name type="scientific">Coniosporium uncinatum</name>
    <dbReference type="NCBI Taxonomy" id="93489"/>
    <lineage>
        <taxon>Eukaryota</taxon>
        <taxon>Fungi</taxon>
        <taxon>Dikarya</taxon>
        <taxon>Ascomycota</taxon>
        <taxon>Pezizomycotina</taxon>
        <taxon>Dothideomycetes</taxon>
        <taxon>Dothideomycetes incertae sedis</taxon>
        <taxon>Coniosporium</taxon>
    </lineage>
</organism>
<accession>A0ACC3DQ74</accession>
<protein>
    <submittedName>
        <fullName evidence="1">Uncharacterized protein</fullName>
    </submittedName>
</protein>
<feature type="non-terminal residue" evidence="1">
    <location>
        <position position="1"/>
    </location>
</feature>
<dbReference type="EMBL" id="JAWDJW010001665">
    <property type="protein sequence ID" value="KAK3078721.1"/>
    <property type="molecule type" value="Genomic_DNA"/>
</dbReference>
<dbReference type="Proteomes" id="UP001186974">
    <property type="component" value="Unassembled WGS sequence"/>
</dbReference>
<proteinExistence type="predicted"/>
<keyword evidence="2" id="KW-1185">Reference proteome</keyword>
<name>A0ACC3DQ74_9PEZI</name>
<evidence type="ECO:0000313" key="1">
    <source>
        <dbReference type="EMBL" id="KAK3078721.1"/>
    </source>
</evidence>
<gene>
    <name evidence="1" type="ORF">LTS18_006792</name>
</gene>
<reference evidence="1" key="1">
    <citation type="submission" date="2024-09" db="EMBL/GenBank/DDBJ databases">
        <title>Black Yeasts Isolated from many extreme environments.</title>
        <authorList>
            <person name="Coleine C."/>
            <person name="Stajich J.E."/>
            <person name="Selbmann L."/>
        </authorList>
    </citation>
    <scope>NUCLEOTIDE SEQUENCE</scope>
    <source>
        <strain evidence="1">CCFEE 5737</strain>
    </source>
</reference>
<comment type="caution">
    <text evidence="1">The sequence shown here is derived from an EMBL/GenBank/DDBJ whole genome shotgun (WGS) entry which is preliminary data.</text>
</comment>
<sequence>EPRVSYNSERPESLLSGSWQSGGNSPYNGSVGGGGGGDGNGATARQNGHDAAKDETAGLGLNIQIPSATTGQANGAGMSEAQRRGSLSSRMSDMAHRVRSREERVGGGSSEAGSAGEGSSSRTSRIISKPKKLLQKLPHH</sequence>
<evidence type="ECO:0000313" key="2">
    <source>
        <dbReference type="Proteomes" id="UP001186974"/>
    </source>
</evidence>